<accession>A0ABY6Q8K1</accession>
<evidence type="ECO:0000256" key="2">
    <source>
        <dbReference type="ARBA" id="ARBA00023186"/>
    </source>
</evidence>
<dbReference type="PANTHER" id="PTHR14021">
    <property type="entry name" value="IRON-SULFUR CLUSTER CO-CHAPERONE PROTEIN HSCB"/>
    <property type="match status" value="1"/>
</dbReference>
<gene>
    <name evidence="4 6" type="primary">hscB</name>
    <name evidence="6" type="ORF">E0F26_11015</name>
</gene>
<evidence type="ECO:0000256" key="1">
    <source>
        <dbReference type="ARBA" id="ARBA00010476"/>
    </source>
</evidence>
<dbReference type="InterPro" id="IPR036386">
    <property type="entry name" value="HscB_C_sf"/>
</dbReference>
<dbReference type="PANTHER" id="PTHR14021:SF15">
    <property type="entry name" value="IRON-SULFUR CLUSTER CO-CHAPERONE PROTEIN HSCB"/>
    <property type="match status" value="1"/>
</dbReference>
<dbReference type="Gene3D" id="1.10.287.110">
    <property type="entry name" value="DnaJ domain"/>
    <property type="match status" value="1"/>
</dbReference>
<dbReference type="SUPFAM" id="SSF46565">
    <property type="entry name" value="Chaperone J-domain"/>
    <property type="match status" value="1"/>
</dbReference>
<organism evidence="6 7">
    <name type="scientific">Candidatus Paraluminiphilus aquimaris</name>
    <dbReference type="NCBI Taxonomy" id="2518994"/>
    <lineage>
        <taxon>Bacteria</taxon>
        <taxon>Pseudomonadati</taxon>
        <taxon>Pseudomonadota</taxon>
        <taxon>Gammaproteobacteria</taxon>
        <taxon>Cellvibrionales</taxon>
        <taxon>Halieaceae</taxon>
        <taxon>Candidatus Paraluminiphilus</taxon>
    </lineage>
</organism>
<evidence type="ECO:0000313" key="7">
    <source>
        <dbReference type="Proteomes" id="UP001317963"/>
    </source>
</evidence>
<dbReference type="InterPro" id="IPR036869">
    <property type="entry name" value="J_dom_sf"/>
</dbReference>
<dbReference type="HAMAP" id="MF_00682">
    <property type="entry name" value="HscB"/>
    <property type="match status" value="1"/>
</dbReference>
<comment type="function">
    <text evidence="3 4">Co-chaperone involved in the maturation of iron-sulfur cluster-containing proteins. Seems to help targeting proteins to be folded toward HscA.</text>
</comment>
<protein>
    <recommendedName>
        <fullName evidence="4">Co-chaperone protein HscB homolog</fullName>
    </recommendedName>
</protein>
<dbReference type="SMART" id="SM00271">
    <property type="entry name" value="DnaJ"/>
    <property type="match status" value="1"/>
</dbReference>
<sequence length="169" mass="19360">MTNHFTSFDLDPAFSIDLDMLEQRYEQLMAICHPDRYAGAPTFEQNAAAKRAADINEAYNVLKHPVDRAGHLLQLWGVDLSVLERQPADPEFLFEQMLLREKVQEFETLSADSSADLVADIDVAYKQTQEKFITYFEAGDVTQASAAWVEFHFQQKLSDELKRARDQRG</sequence>
<dbReference type="InterPro" id="IPR004640">
    <property type="entry name" value="HscB"/>
</dbReference>
<feature type="domain" description="J" evidence="5">
    <location>
        <begin position="3"/>
        <end position="67"/>
    </location>
</feature>
<dbReference type="Pfam" id="PF07743">
    <property type="entry name" value="HSCB_C"/>
    <property type="match status" value="1"/>
</dbReference>
<keyword evidence="2 4" id="KW-0143">Chaperone</keyword>
<dbReference type="InterPro" id="IPR009073">
    <property type="entry name" value="HscB_oligo_C"/>
</dbReference>
<name>A0ABY6Q8K1_9GAMM</name>
<dbReference type="Gene3D" id="1.20.1280.20">
    <property type="entry name" value="HscB, C-terminal domain"/>
    <property type="match status" value="1"/>
</dbReference>
<comment type="similarity">
    <text evidence="1 4">Belongs to the HscB family.</text>
</comment>
<evidence type="ECO:0000313" key="6">
    <source>
        <dbReference type="EMBL" id="UZP75233.1"/>
    </source>
</evidence>
<dbReference type="PROSITE" id="PS50076">
    <property type="entry name" value="DNAJ_2"/>
    <property type="match status" value="1"/>
</dbReference>
<dbReference type="SUPFAM" id="SSF47144">
    <property type="entry name" value="HSC20 (HSCB), C-terminal oligomerisation domain"/>
    <property type="match status" value="1"/>
</dbReference>
<proteinExistence type="inferred from homology"/>
<dbReference type="EMBL" id="CP036501">
    <property type="protein sequence ID" value="UZP75233.1"/>
    <property type="molecule type" value="Genomic_DNA"/>
</dbReference>
<dbReference type="CDD" id="cd06257">
    <property type="entry name" value="DnaJ"/>
    <property type="match status" value="1"/>
</dbReference>
<dbReference type="Proteomes" id="UP001317963">
    <property type="component" value="Chromosome"/>
</dbReference>
<evidence type="ECO:0000259" key="5">
    <source>
        <dbReference type="PROSITE" id="PS50076"/>
    </source>
</evidence>
<dbReference type="RefSeq" id="WP_279241713.1">
    <property type="nucleotide sequence ID" value="NZ_CP036501.1"/>
</dbReference>
<comment type="subunit">
    <text evidence="4">Interacts with HscA and stimulates its ATPase activity.</text>
</comment>
<reference evidence="6 7" key="1">
    <citation type="submission" date="2019-02" db="EMBL/GenBank/DDBJ databases">
        <title>Halieaceae_genomes.</title>
        <authorList>
            <person name="Li S.-H."/>
        </authorList>
    </citation>
    <scope>NUCLEOTIDE SEQUENCE [LARGE SCALE GENOMIC DNA]</scope>
    <source>
        <strain evidence="6 7">JH123</strain>
    </source>
</reference>
<keyword evidence="7" id="KW-1185">Reference proteome</keyword>
<evidence type="ECO:0000256" key="3">
    <source>
        <dbReference type="ARBA" id="ARBA00025596"/>
    </source>
</evidence>
<dbReference type="NCBIfam" id="TIGR00714">
    <property type="entry name" value="hscB"/>
    <property type="match status" value="1"/>
</dbReference>
<dbReference type="InterPro" id="IPR001623">
    <property type="entry name" value="DnaJ_domain"/>
</dbReference>
<evidence type="ECO:0000256" key="4">
    <source>
        <dbReference type="HAMAP-Rule" id="MF_00682"/>
    </source>
</evidence>